<dbReference type="Pfam" id="PF05729">
    <property type="entry name" value="NACHT"/>
    <property type="match status" value="1"/>
</dbReference>
<dbReference type="Pfam" id="PF02397">
    <property type="entry name" value="Bac_transf"/>
    <property type="match status" value="1"/>
</dbReference>
<protein>
    <submittedName>
        <fullName evidence="3">Sugar transferases involved in lipopolysaccharide synthesis</fullName>
    </submittedName>
</protein>
<dbReference type="GO" id="GO:0016780">
    <property type="term" value="F:phosphotransferase activity, for other substituted phosphate groups"/>
    <property type="evidence" value="ECO:0007669"/>
    <property type="project" value="TreeGrafter"/>
</dbReference>
<evidence type="ECO:0000256" key="1">
    <source>
        <dbReference type="ARBA" id="ARBA00006464"/>
    </source>
</evidence>
<accession>A0A0P0RII7</accession>
<gene>
    <name evidence="3" type="ORF">K788_0000394</name>
</gene>
<evidence type="ECO:0000313" key="4">
    <source>
        <dbReference type="Proteomes" id="UP000019146"/>
    </source>
</evidence>
<dbReference type="InterPro" id="IPR007111">
    <property type="entry name" value="NACHT_NTPase"/>
</dbReference>
<dbReference type="Gene3D" id="3.40.50.300">
    <property type="entry name" value="P-loop containing nucleotide triphosphate hydrolases"/>
    <property type="match status" value="1"/>
</dbReference>
<dbReference type="PANTHER" id="PTHR30576">
    <property type="entry name" value="COLANIC BIOSYNTHESIS UDP-GLUCOSE LIPID CARRIER TRANSFERASE"/>
    <property type="match status" value="1"/>
</dbReference>
<dbReference type="PROSITE" id="PS50837">
    <property type="entry name" value="NACHT"/>
    <property type="match status" value="1"/>
</dbReference>
<dbReference type="RefSeq" id="WP_051454005.1">
    <property type="nucleotide sequence ID" value="NZ_CP012747.1"/>
</dbReference>
<dbReference type="InterPro" id="IPR027417">
    <property type="entry name" value="P-loop_NTPase"/>
</dbReference>
<name>A0A0P0RII7_9BURK</name>
<dbReference type="Proteomes" id="UP000019146">
    <property type="component" value="Chromosome 2"/>
</dbReference>
<evidence type="ECO:0000313" key="3">
    <source>
        <dbReference type="EMBL" id="ALL68583.1"/>
    </source>
</evidence>
<keyword evidence="3" id="KW-0808">Transferase</keyword>
<dbReference type="EMBL" id="CP012747">
    <property type="protein sequence ID" value="ALL68583.1"/>
    <property type="molecule type" value="Genomic_DNA"/>
</dbReference>
<feature type="domain" description="NACHT" evidence="2">
    <location>
        <begin position="127"/>
        <end position="254"/>
    </location>
</feature>
<dbReference type="GeneID" id="69972268"/>
<dbReference type="PANTHER" id="PTHR30576:SF0">
    <property type="entry name" value="UNDECAPRENYL-PHOSPHATE N-ACETYLGALACTOSAMINYL 1-PHOSPHATE TRANSFERASE-RELATED"/>
    <property type="match status" value="1"/>
</dbReference>
<organism evidence="3 4">
    <name type="scientific">Paraburkholderia caribensis MBA4</name>
    <dbReference type="NCBI Taxonomy" id="1323664"/>
    <lineage>
        <taxon>Bacteria</taxon>
        <taxon>Pseudomonadati</taxon>
        <taxon>Pseudomonadota</taxon>
        <taxon>Betaproteobacteria</taxon>
        <taxon>Burkholderiales</taxon>
        <taxon>Burkholderiaceae</taxon>
        <taxon>Paraburkholderia</taxon>
    </lineage>
</organism>
<proteinExistence type="inferred from homology"/>
<evidence type="ECO:0000259" key="2">
    <source>
        <dbReference type="PROSITE" id="PS50837"/>
    </source>
</evidence>
<dbReference type="SUPFAM" id="SSF52540">
    <property type="entry name" value="P-loop containing nucleoside triphosphate hydrolases"/>
    <property type="match status" value="1"/>
</dbReference>
<sequence>MGDILKLIDWLKDHPGVSWIPLLIAAGVLVLLYEVVKQLLPKIFQEIYLRLTANIKRANSRVKTEADMRRFCKSSRSVNWANSLPAMSRYGLNIPLQDVFILPKLALHTGTGTAQVQEIGEILSKNRILCLTGAPSSGKSTLLSFLAIVFANETAPEEMQLLESRIPICFDFKEFVDPSDVESLPELISMLYKRHGLDVDANFIVDLFKQGRCALFLDGLDESGDDKRRKRILQWIIEVMSMYPDTNRIFVTCRDFEWELSTVPGIARAVIQPFTEEDAGRYISKFKESVLSRTNSSNRKVVEEKFERLMDGLSDDYHFLTTSPMLLTLAVSLLTLDIPVPKRRAEILATFVRTMLRDWAVVKGMSDSAISVPDIQGKLEQLGYRSLSTVGESGALTLDDPEITETIKGDESAAASWLDEVASRTGIITRLGERHWIFSNRRILEYLGANDLGRHAERWAEHWIRPDWKEVFAFLPDVSPKPSDYVNWVEQQGPPKSQLHALFILRASMAPLSPDMKVGDRLLSMARTYVYGCQADADVTDEELLRLFIRLDWSQFARNLEGEIEGGSSQDRPLRYVTWAVRSGSQDAIRYVAARFNQLSAEKAKAILDIASHGSSRARISLVRAAFLSELSVSELAGAFARCGGDALAFLCSVIKSNEPRELKEKAIRLIAEFSDSNATIFLFDLFRNSGGSIVRGAITRHLNVISDKSGTNLVRILLTTKSTFYTRSGKRVFDICLSSAMLLALAPLIVTIALIIKLSSPGPILYLSRRPGRNGQPYEHIRFRTMRLSKEAPGVVSQASRRDPRVTRIGAFLRRTSLDELPVLMNVFKGDVSIVGPQLFGGLDYMDAVTSAILERFRPGLLGHSQNRYHSSGSAFFGEQHFNDLRYMADCTFLGDVRILMGSLRQRVSESSY</sequence>
<dbReference type="KEGG" id="bcai:K788_0000394"/>
<dbReference type="InterPro" id="IPR003362">
    <property type="entry name" value="Bact_transf"/>
</dbReference>
<comment type="similarity">
    <text evidence="1">Belongs to the bacterial sugar transferase family.</text>
</comment>
<dbReference type="AlphaFoldDB" id="A0A0P0RII7"/>
<reference evidence="3 4" key="1">
    <citation type="journal article" date="2014" name="Genome Announc.">
        <title>Draft Genome Sequence of the Haloacid-Degrading Burkholderia caribensis Strain MBA4.</title>
        <authorList>
            <person name="Pan Y."/>
            <person name="Kong K.F."/>
            <person name="Tsang J.S."/>
        </authorList>
    </citation>
    <scope>NUCLEOTIDE SEQUENCE [LARGE SCALE GENOMIC DNA]</scope>
    <source>
        <strain evidence="3 4">MBA4</strain>
    </source>
</reference>